<feature type="region of interest" description="Disordered" evidence="1">
    <location>
        <begin position="731"/>
        <end position="751"/>
    </location>
</feature>
<reference evidence="3" key="2">
    <citation type="submission" date="2023-05" db="EMBL/GenBank/DDBJ databases">
        <authorList>
            <consortium name="Lawrence Berkeley National Laboratory"/>
            <person name="Steindorff A."/>
            <person name="Hensen N."/>
            <person name="Bonometti L."/>
            <person name="Westerberg I."/>
            <person name="Brannstrom I.O."/>
            <person name="Guillou S."/>
            <person name="Cros-Aarteil S."/>
            <person name="Calhoun S."/>
            <person name="Haridas S."/>
            <person name="Kuo A."/>
            <person name="Mondo S."/>
            <person name="Pangilinan J."/>
            <person name="Riley R."/>
            <person name="Labutti K."/>
            <person name="Andreopoulos B."/>
            <person name="Lipzen A."/>
            <person name="Chen C."/>
            <person name="Yanf M."/>
            <person name="Daum C."/>
            <person name="Ng V."/>
            <person name="Clum A."/>
            <person name="Ohm R."/>
            <person name="Martin F."/>
            <person name="Silar P."/>
            <person name="Natvig D."/>
            <person name="Lalanne C."/>
            <person name="Gautier V."/>
            <person name="Ament-Velasquez S.L."/>
            <person name="Kruys A."/>
            <person name="Hutchinson M.I."/>
            <person name="Powell A.J."/>
            <person name="Barry K."/>
            <person name="Miller A.N."/>
            <person name="Grigoriev I.V."/>
            <person name="Debuchy R."/>
            <person name="Gladieux P."/>
            <person name="Thoren M.H."/>
            <person name="Johannesson H."/>
        </authorList>
    </citation>
    <scope>NUCLEOTIDE SEQUENCE</scope>
    <source>
        <strain evidence="3">CBS 103.79</strain>
    </source>
</reference>
<reference evidence="3" key="1">
    <citation type="journal article" date="2023" name="Mol. Phylogenet. Evol.">
        <title>Genome-scale phylogeny and comparative genomics of the fungal order Sordariales.</title>
        <authorList>
            <person name="Hensen N."/>
            <person name="Bonometti L."/>
            <person name="Westerberg I."/>
            <person name="Brannstrom I.O."/>
            <person name="Guillou S."/>
            <person name="Cros-Aarteil S."/>
            <person name="Calhoun S."/>
            <person name="Haridas S."/>
            <person name="Kuo A."/>
            <person name="Mondo S."/>
            <person name="Pangilinan J."/>
            <person name="Riley R."/>
            <person name="LaButti K."/>
            <person name="Andreopoulos B."/>
            <person name="Lipzen A."/>
            <person name="Chen C."/>
            <person name="Yan M."/>
            <person name="Daum C."/>
            <person name="Ng V."/>
            <person name="Clum A."/>
            <person name="Steindorff A."/>
            <person name="Ohm R.A."/>
            <person name="Martin F."/>
            <person name="Silar P."/>
            <person name="Natvig D.O."/>
            <person name="Lalanne C."/>
            <person name="Gautier V."/>
            <person name="Ament-Velasquez S.L."/>
            <person name="Kruys A."/>
            <person name="Hutchinson M.I."/>
            <person name="Powell A.J."/>
            <person name="Barry K."/>
            <person name="Miller A.N."/>
            <person name="Grigoriev I.V."/>
            <person name="Debuchy R."/>
            <person name="Gladieux P."/>
            <person name="Hiltunen Thoren M."/>
            <person name="Johannesson H."/>
        </authorList>
    </citation>
    <scope>NUCLEOTIDE SEQUENCE</scope>
    <source>
        <strain evidence="3">CBS 103.79</strain>
    </source>
</reference>
<name>A0AAN6RPK6_9PEZI</name>
<dbReference type="PANTHER" id="PTHR33112:SF9">
    <property type="entry name" value="HETEROKARYON INCOMPATIBILITY DOMAIN-CONTAINING PROTEIN"/>
    <property type="match status" value="1"/>
</dbReference>
<comment type="caution">
    <text evidence="3">The sequence shown here is derived from an EMBL/GenBank/DDBJ whole genome shotgun (WGS) entry which is preliminary data.</text>
</comment>
<dbReference type="AlphaFoldDB" id="A0AAN6RPK6"/>
<feature type="domain" description="Heterokaryon incompatibility" evidence="2">
    <location>
        <begin position="294"/>
        <end position="451"/>
    </location>
</feature>
<keyword evidence="4" id="KW-1185">Reference proteome</keyword>
<dbReference type="EMBL" id="MU856001">
    <property type="protein sequence ID" value="KAK3898099.1"/>
    <property type="molecule type" value="Genomic_DNA"/>
</dbReference>
<dbReference type="InterPro" id="IPR010730">
    <property type="entry name" value="HET"/>
</dbReference>
<dbReference type="Pfam" id="PF06985">
    <property type="entry name" value="HET"/>
    <property type="match status" value="1"/>
</dbReference>
<evidence type="ECO:0000256" key="1">
    <source>
        <dbReference type="SAM" id="MobiDB-lite"/>
    </source>
</evidence>
<organism evidence="3 4">
    <name type="scientific">Staphylotrichum tortipilum</name>
    <dbReference type="NCBI Taxonomy" id="2831512"/>
    <lineage>
        <taxon>Eukaryota</taxon>
        <taxon>Fungi</taxon>
        <taxon>Dikarya</taxon>
        <taxon>Ascomycota</taxon>
        <taxon>Pezizomycotina</taxon>
        <taxon>Sordariomycetes</taxon>
        <taxon>Sordariomycetidae</taxon>
        <taxon>Sordariales</taxon>
        <taxon>Chaetomiaceae</taxon>
        <taxon>Staphylotrichum</taxon>
    </lineage>
</organism>
<dbReference type="PANTHER" id="PTHR33112">
    <property type="entry name" value="DOMAIN PROTEIN, PUTATIVE-RELATED"/>
    <property type="match status" value="1"/>
</dbReference>
<dbReference type="Proteomes" id="UP001303889">
    <property type="component" value="Unassembled WGS sequence"/>
</dbReference>
<sequence length="789" mass="87426">MVLDLVIDTEAPAIDRDHNDFLQYKHRVEENSDSGTDWSLSDDASWSERVLHPAGPVMRLALPFVYKAWHLKDKCAAALSRVGMLKPKLNLDEDTGKCAACGGMQGFLSPFSHVELGAAAGCPSCTIVMEGIDKYCPDKRALWGSQVYVMDSWNSGCAGRQFIRTKNVSANLHGAMGVTIGLEGNLNVKQVVEGNSIKAKTGPSKRAVELNFFGTKDDPASWDNVGLAYHVSGDTSSDAAFEWFQDRLEHCVREHALCRTHSGGQLPSRVLDLGLPGTNAAVRLVESHGARSRYVCLSYCWGGTIDVRLTKDRYESYTRGIPWAVLPRGYRDAIHLTRKLGIRYLWIDSLCIIQNDDDDWKEQASKMAPIYQGAHVTIAATKANSPNDGYFSISPRQYLATRLTHHSADGTTRHAYVRRTIPHFFSTTAAAEANYSHDRSPLLRRGWVFQERLLSPRILHLGAVELAWECNEACACECMGETQTYASEPRWAHTKGSHARNLATSAAAQGRDVHADWRSTVENYTQTLLTFDRDVFPAISGVVKNMQRFRTDRYLAGVWEDSVLDDLAWQVTDSRLPRPGTWLAPTWSWASVRSPVSYLNYRTMLSDEYIQRGEPLAQPTILVDASVTPAGSDPTAQVCAGQIVLFGPVLKARLKAEVDDRNQRSYYVQHETTRLTFTPDYDLAAPGPSSVPAGSVVYLLFVCREPDLKDSRGWAAKTRVFSLVLRRVDEEGGGGSSGGGSQYRLDGDVADSPEDGTYERIGLHFAELKNGEARDYVEENGTESVVKLV</sequence>
<proteinExistence type="predicted"/>
<protein>
    <submittedName>
        <fullName evidence="3">Het domain-containing protein</fullName>
    </submittedName>
</protein>
<accession>A0AAN6RPK6</accession>
<evidence type="ECO:0000313" key="3">
    <source>
        <dbReference type="EMBL" id="KAK3898099.1"/>
    </source>
</evidence>
<gene>
    <name evidence="3" type="ORF">C8A05DRAFT_19256</name>
</gene>
<evidence type="ECO:0000313" key="4">
    <source>
        <dbReference type="Proteomes" id="UP001303889"/>
    </source>
</evidence>
<evidence type="ECO:0000259" key="2">
    <source>
        <dbReference type="Pfam" id="PF06985"/>
    </source>
</evidence>